<dbReference type="Pfam" id="PF01039">
    <property type="entry name" value="Carboxyl_trans"/>
    <property type="match status" value="1"/>
</dbReference>
<dbReference type="GO" id="GO:0006633">
    <property type="term" value="P:fatty acid biosynthetic process"/>
    <property type="evidence" value="ECO:0007669"/>
    <property type="project" value="UniProtKB-KW"/>
</dbReference>
<dbReference type="InterPro" id="IPR029045">
    <property type="entry name" value="ClpP/crotonase-like_dom_sf"/>
</dbReference>
<comment type="subunit">
    <text evidence="6">Acetyl-CoA carboxylase is a heterotetramer composed of biotin carboxyl carrier protein (AccB), biotin carboxylase (AccC) and two subunits of ACCase subunit beta/alpha.</text>
</comment>
<dbReference type="InterPro" id="IPR001095">
    <property type="entry name" value="Acetyl_CoA_COase_a_su"/>
</dbReference>
<dbReference type="InterPro" id="IPR011763">
    <property type="entry name" value="COA_CT_C"/>
</dbReference>
<name>A0AAW4G1J7_GORRU</name>
<dbReference type="GO" id="GO:0008270">
    <property type="term" value="F:zinc ion binding"/>
    <property type="evidence" value="ECO:0007669"/>
    <property type="project" value="UniProtKB-KW"/>
</dbReference>
<accession>A0AAW4G1J7</accession>
<keyword evidence="12" id="KW-0863">Zinc-finger</keyword>
<dbReference type="Proteomes" id="UP001195196">
    <property type="component" value="Unassembled WGS sequence"/>
</dbReference>
<dbReference type="SUPFAM" id="SSF52096">
    <property type="entry name" value="ClpP/crotonase"/>
    <property type="match status" value="2"/>
</dbReference>
<evidence type="ECO:0000256" key="8">
    <source>
        <dbReference type="ARBA" id="ARBA00018312"/>
    </source>
</evidence>
<evidence type="ECO:0000256" key="10">
    <source>
        <dbReference type="ARBA" id="ARBA00022679"/>
    </source>
</evidence>
<comment type="caution">
    <text evidence="21">The sequence shown here is derived from an EMBL/GenBank/DDBJ whole genome shotgun (WGS) entry which is preliminary data.</text>
</comment>
<keyword evidence="12" id="KW-0862">Zinc</keyword>
<evidence type="ECO:0000256" key="15">
    <source>
        <dbReference type="ARBA" id="ARBA00023098"/>
    </source>
</evidence>
<evidence type="ECO:0000256" key="12">
    <source>
        <dbReference type="ARBA" id="ARBA00022771"/>
    </source>
</evidence>
<evidence type="ECO:0000256" key="3">
    <source>
        <dbReference type="ARBA" id="ARBA00006102"/>
    </source>
</evidence>
<dbReference type="EMBL" id="JAFFGU010000002">
    <property type="protein sequence ID" value="MBM7277119.1"/>
    <property type="molecule type" value="Genomic_DNA"/>
</dbReference>
<comment type="cofactor">
    <cofactor evidence="1">
        <name>Zn(2+)</name>
        <dbReference type="ChEBI" id="CHEBI:29105"/>
    </cofactor>
</comment>
<keyword evidence="14" id="KW-0067">ATP-binding</keyword>
<protein>
    <recommendedName>
        <fullName evidence="8">Acetyl-coenzyme A carboxylase carboxyl transferase subunits beta/alpha</fullName>
        <ecNumber evidence="7">2.1.3.15</ecNumber>
    </recommendedName>
</protein>
<dbReference type="InterPro" id="IPR034733">
    <property type="entry name" value="AcCoA_carboxyl_beta"/>
</dbReference>
<comment type="similarity">
    <text evidence="5">In the N-terminal section; belongs to the AccD/PCCB family.</text>
</comment>
<feature type="domain" description="CoA carboxyltransferase C-terminal" evidence="20">
    <location>
        <begin position="244"/>
        <end position="475"/>
    </location>
</feature>
<evidence type="ECO:0000256" key="5">
    <source>
        <dbReference type="ARBA" id="ARBA00010284"/>
    </source>
</evidence>
<evidence type="ECO:0000313" key="21">
    <source>
        <dbReference type="EMBL" id="MBM7277119.1"/>
    </source>
</evidence>
<keyword evidence="10" id="KW-0808">Transferase</keyword>
<comment type="subcellular location">
    <subcellularLocation>
        <location evidence="2">Cytoplasm</location>
    </subcellularLocation>
</comment>
<evidence type="ECO:0000256" key="13">
    <source>
        <dbReference type="ARBA" id="ARBA00022832"/>
    </source>
</evidence>
<reference evidence="21" key="1">
    <citation type="submission" date="2021-02" db="EMBL/GenBank/DDBJ databases">
        <title>Taxonomy, biology and ecology of Rhodococcus bacteria occurring in California pistachio and other woody hosts as revealed by genome sequence analyses.</title>
        <authorList>
            <person name="Riely B."/>
            <person name="Gai Y."/>
        </authorList>
    </citation>
    <scope>NUCLEOTIDE SEQUENCE</scope>
    <source>
        <strain evidence="21">BP-295</strain>
    </source>
</reference>
<dbReference type="GO" id="GO:0003989">
    <property type="term" value="F:acetyl-CoA carboxylase activity"/>
    <property type="evidence" value="ECO:0007669"/>
    <property type="project" value="InterPro"/>
</dbReference>
<dbReference type="Pfam" id="PF03255">
    <property type="entry name" value="ACCA"/>
    <property type="match status" value="1"/>
</dbReference>
<gene>
    <name evidence="21" type="ORF">JTZ10_05040</name>
</gene>
<evidence type="ECO:0000259" key="20">
    <source>
        <dbReference type="PROSITE" id="PS50989"/>
    </source>
</evidence>
<comment type="catalytic activity">
    <reaction evidence="18">
        <text>N(6)-carboxybiotinyl-L-lysyl-[protein] + acetyl-CoA = N(6)-biotinyl-L-lysyl-[protein] + malonyl-CoA</text>
        <dbReference type="Rhea" id="RHEA:54728"/>
        <dbReference type="Rhea" id="RHEA-COMP:10505"/>
        <dbReference type="Rhea" id="RHEA-COMP:10506"/>
        <dbReference type="ChEBI" id="CHEBI:57288"/>
        <dbReference type="ChEBI" id="CHEBI:57384"/>
        <dbReference type="ChEBI" id="CHEBI:83144"/>
        <dbReference type="ChEBI" id="CHEBI:83145"/>
        <dbReference type="EC" id="2.1.3.15"/>
    </reaction>
</comment>
<dbReference type="GO" id="GO:0005524">
    <property type="term" value="F:ATP binding"/>
    <property type="evidence" value="ECO:0007669"/>
    <property type="project" value="UniProtKB-KW"/>
</dbReference>
<evidence type="ECO:0000256" key="9">
    <source>
        <dbReference type="ARBA" id="ARBA00022516"/>
    </source>
</evidence>
<dbReference type="InterPro" id="IPR011762">
    <property type="entry name" value="COA_CT_N"/>
</dbReference>
<dbReference type="PROSITE" id="PS50989">
    <property type="entry name" value="COA_CT_CTER"/>
    <property type="match status" value="1"/>
</dbReference>
<organism evidence="21 22">
    <name type="scientific">Gordonia rubripertincta</name>
    <name type="common">Rhodococcus corallinus</name>
    <dbReference type="NCBI Taxonomy" id="36822"/>
    <lineage>
        <taxon>Bacteria</taxon>
        <taxon>Bacillati</taxon>
        <taxon>Actinomycetota</taxon>
        <taxon>Actinomycetes</taxon>
        <taxon>Mycobacteriales</taxon>
        <taxon>Gordoniaceae</taxon>
        <taxon>Gordonia</taxon>
    </lineage>
</organism>
<keyword evidence="12" id="KW-0479">Metal-binding</keyword>
<evidence type="ECO:0000256" key="1">
    <source>
        <dbReference type="ARBA" id="ARBA00001947"/>
    </source>
</evidence>
<evidence type="ECO:0000256" key="17">
    <source>
        <dbReference type="ARBA" id="ARBA00025280"/>
    </source>
</evidence>
<feature type="domain" description="CoA carboxyltransferase N-terminal" evidence="19">
    <location>
        <begin position="1"/>
        <end position="244"/>
    </location>
</feature>
<comment type="similarity">
    <text evidence="3">Belongs to the AccD/PCCB family.</text>
</comment>
<dbReference type="GO" id="GO:2001295">
    <property type="term" value="P:malonyl-CoA biosynthetic process"/>
    <property type="evidence" value="ECO:0007669"/>
    <property type="project" value="TreeGrafter"/>
</dbReference>
<dbReference type="AlphaFoldDB" id="A0AAW4G1J7"/>
<evidence type="ECO:0000256" key="16">
    <source>
        <dbReference type="ARBA" id="ARBA00023160"/>
    </source>
</evidence>
<evidence type="ECO:0000259" key="19">
    <source>
        <dbReference type="PROSITE" id="PS50980"/>
    </source>
</evidence>
<dbReference type="GO" id="GO:0016743">
    <property type="term" value="F:carboxyl- or carbamoyltransferase activity"/>
    <property type="evidence" value="ECO:0007669"/>
    <property type="project" value="InterPro"/>
</dbReference>
<evidence type="ECO:0000256" key="7">
    <source>
        <dbReference type="ARBA" id="ARBA00011883"/>
    </source>
</evidence>
<dbReference type="GO" id="GO:0009317">
    <property type="term" value="C:acetyl-CoA carboxylase complex"/>
    <property type="evidence" value="ECO:0007669"/>
    <property type="project" value="InterPro"/>
</dbReference>
<dbReference type="PROSITE" id="PS50980">
    <property type="entry name" value="COA_CT_NTER"/>
    <property type="match status" value="1"/>
</dbReference>
<evidence type="ECO:0000256" key="2">
    <source>
        <dbReference type="ARBA" id="ARBA00004496"/>
    </source>
</evidence>
<dbReference type="PANTHER" id="PTHR42995:SF5">
    <property type="entry name" value="ACETYL-COENZYME A CARBOXYLASE CARBOXYL TRANSFERASE SUBUNIT BETA, CHLOROPLASTIC"/>
    <property type="match status" value="1"/>
</dbReference>
<dbReference type="Gene3D" id="3.90.226.10">
    <property type="entry name" value="2-enoyl-CoA Hydratase, Chain A, domain 1"/>
    <property type="match status" value="2"/>
</dbReference>
<evidence type="ECO:0000256" key="4">
    <source>
        <dbReference type="ARBA" id="ARBA00006276"/>
    </source>
</evidence>
<comment type="similarity">
    <text evidence="4">In the C-terminal section; belongs to the AccA family.</text>
</comment>
<keyword evidence="11" id="KW-0547">Nucleotide-binding</keyword>
<sequence length="489" mass="50822">MGERARLSAVDLRDMIVDDGSWESWDTSIERPAVTSDGDDHAYADDLTRARERAGLDESVITGTGLLGGHRAAIVLSEFGFLGGSIGRDAGSRIVDAVGRATRERLPLIALPASGGTRMQEGTAAFLQMVAITGAVTAHKKAGLPYLVYLRHPTTGGVFASWGSLGHVTWAQPGALVGFLGPRVYEGLYGEPFPDGVQTAENLVRTTVVDDVVEPGDLAGRLAAVLRLLAVHSGAPPAQAPQTAPDDSGTPAHDAWVSVLATREPGRAGLIEFLAQGDSAALSDAGPLRFALSDFGGRVAMVVGYDRVSQEDGELPGPRHLREARRAIMAAGDLGLPVVTVIDTPGAELSVVAEEGGLAAQIARCTVELIEVPVPTVSVMLGQGAGGAALAMFPADLRVARADAWLSPLPPEGASLIVHRDLDHAGEMASRQGILAGRLAAQGMVDVIVDADSDADALAGIREAIGRYLASSPAPDRRARTRVPAADVR</sequence>
<evidence type="ECO:0000256" key="11">
    <source>
        <dbReference type="ARBA" id="ARBA00022741"/>
    </source>
</evidence>
<keyword evidence="15" id="KW-0443">Lipid metabolism</keyword>
<comment type="function">
    <text evidence="17">Component of the acetyl coenzyme A carboxylase (ACC) complex. Biotin carboxylase (BC) catalyzes the carboxylation of biotin on its carrier protein (BCCP) and then the CO(2) group is transferred by the transcarboxylase to acetyl-CoA to form malonyl-CoA.</text>
</comment>
<keyword evidence="13" id="KW-0276">Fatty acid metabolism</keyword>
<keyword evidence="9" id="KW-0444">Lipid biosynthesis</keyword>
<proteinExistence type="inferred from homology"/>
<evidence type="ECO:0000256" key="14">
    <source>
        <dbReference type="ARBA" id="ARBA00022840"/>
    </source>
</evidence>
<evidence type="ECO:0000313" key="22">
    <source>
        <dbReference type="Proteomes" id="UP001195196"/>
    </source>
</evidence>
<dbReference type="PANTHER" id="PTHR42995">
    <property type="entry name" value="ACETYL-COENZYME A CARBOXYLASE CARBOXYL TRANSFERASE SUBUNIT BETA, CHLOROPLASTIC"/>
    <property type="match status" value="1"/>
</dbReference>
<dbReference type="PRINTS" id="PR01070">
    <property type="entry name" value="ACCCTRFRASEB"/>
</dbReference>
<dbReference type="InterPro" id="IPR000438">
    <property type="entry name" value="Acetyl_CoA_COase_Trfase_b_su"/>
</dbReference>
<evidence type="ECO:0000256" key="6">
    <source>
        <dbReference type="ARBA" id="ARBA00011664"/>
    </source>
</evidence>
<dbReference type="RefSeq" id="WP_204717569.1">
    <property type="nucleotide sequence ID" value="NZ_JAFFGU010000002.1"/>
</dbReference>
<dbReference type="EC" id="2.1.3.15" evidence="7"/>
<keyword evidence="16" id="KW-0275">Fatty acid biosynthesis</keyword>
<evidence type="ECO:0000256" key="18">
    <source>
        <dbReference type="ARBA" id="ARBA00049152"/>
    </source>
</evidence>